<dbReference type="EMBL" id="LGCL01000045">
    <property type="protein sequence ID" value="KPL70159.1"/>
    <property type="molecule type" value="Genomic_DNA"/>
</dbReference>
<evidence type="ECO:0000256" key="1">
    <source>
        <dbReference type="ARBA" id="ARBA00008460"/>
    </source>
</evidence>
<dbReference type="RefSeq" id="WP_075064655.1">
    <property type="nucleotide sequence ID" value="NZ_LGCL01000045.1"/>
</dbReference>
<dbReference type="HAMAP" id="MF_00659">
    <property type="entry name" value="UPF0250"/>
    <property type="match status" value="1"/>
</dbReference>
<dbReference type="Gene3D" id="3.30.70.260">
    <property type="match status" value="1"/>
</dbReference>
<sequence length="91" mass="10451">MTATGKDEKIMLYPCKFPLKAVGHNEEGFFETVVDVVSRHIPGLEEHHFSSRLSSGDKYMSVSVTFIAESREQVDRLYIEMSENKRILMIL</sequence>
<name>A0A0P6X5G9_9CHLR</name>
<dbReference type="PANTHER" id="PTHR38036:SF1">
    <property type="entry name" value="UPF0250 PROTEIN YBED"/>
    <property type="match status" value="1"/>
</dbReference>
<accession>A0A0P6X5G9</accession>
<comment type="similarity">
    <text evidence="1">Belongs to the UPF0250 family.</text>
</comment>
<dbReference type="SUPFAM" id="SSF117991">
    <property type="entry name" value="YbeD/HP0495-like"/>
    <property type="match status" value="1"/>
</dbReference>
<keyword evidence="3" id="KW-1185">Reference proteome</keyword>
<dbReference type="AlphaFoldDB" id="A0A0P6X5G9"/>
<dbReference type="Proteomes" id="UP000050417">
    <property type="component" value="Unassembled WGS sequence"/>
</dbReference>
<proteinExistence type="inferred from homology"/>
<dbReference type="InterPro" id="IPR007454">
    <property type="entry name" value="UPF0250_YbeD-like"/>
</dbReference>
<comment type="caution">
    <text evidence="2">The sequence shown here is derived from an EMBL/GenBank/DDBJ whole genome shotgun (WGS) entry which is preliminary data.</text>
</comment>
<evidence type="ECO:0000313" key="2">
    <source>
        <dbReference type="EMBL" id="KPL70159.1"/>
    </source>
</evidence>
<gene>
    <name evidence="2" type="ORF">ADN00_19215</name>
</gene>
<dbReference type="GO" id="GO:0005829">
    <property type="term" value="C:cytosol"/>
    <property type="evidence" value="ECO:0007669"/>
    <property type="project" value="TreeGrafter"/>
</dbReference>
<evidence type="ECO:0000313" key="3">
    <source>
        <dbReference type="Proteomes" id="UP000050417"/>
    </source>
</evidence>
<protein>
    <submittedName>
        <fullName evidence="2">Uncharacterized protein</fullName>
    </submittedName>
</protein>
<reference evidence="2 3" key="1">
    <citation type="submission" date="2015-07" db="EMBL/GenBank/DDBJ databases">
        <title>Genome sequence of Ornatilinea apprima DSM 23815.</title>
        <authorList>
            <person name="Hemp J."/>
            <person name="Ward L.M."/>
            <person name="Pace L.A."/>
            <person name="Fischer W.W."/>
        </authorList>
    </citation>
    <scope>NUCLEOTIDE SEQUENCE [LARGE SCALE GENOMIC DNA]</scope>
    <source>
        <strain evidence="2 3">P3M-1</strain>
    </source>
</reference>
<dbReference type="PANTHER" id="PTHR38036">
    <property type="entry name" value="UPF0250 PROTEIN YBED"/>
    <property type="match status" value="1"/>
</dbReference>
<organism evidence="2 3">
    <name type="scientific">Ornatilinea apprima</name>
    <dbReference type="NCBI Taxonomy" id="1134406"/>
    <lineage>
        <taxon>Bacteria</taxon>
        <taxon>Bacillati</taxon>
        <taxon>Chloroflexota</taxon>
        <taxon>Anaerolineae</taxon>
        <taxon>Anaerolineales</taxon>
        <taxon>Anaerolineaceae</taxon>
        <taxon>Ornatilinea</taxon>
    </lineage>
</organism>
<dbReference type="InterPro" id="IPR027471">
    <property type="entry name" value="YbeD-like_sf"/>
</dbReference>
<dbReference type="STRING" id="1134406.ADN00_19215"/>
<dbReference type="Pfam" id="PF04359">
    <property type="entry name" value="DUF493"/>
    <property type="match status" value="1"/>
</dbReference>
<dbReference type="OrthoDB" id="9793424at2"/>